<dbReference type="VEuPathDB" id="FungiDB:TRICI_005455"/>
<organism evidence="1 2">
    <name type="scientific">Trichomonascus ciferrii</name>
    <dbReference type="NCBI Taxonomy" id="44093"/>
    <lineage>
        <taxon>Eukaryota</taxon>
        <taxon>Fungi</taxon>
        <taxon>Dikarya</taxon>
        <taxon>Ascomycota</taxon>
        <taxon>Saccharomycotina</taxon>
        <taxon>Dipodascomycetes</taxon>
        <taxon>Dipodascales</taxon>
        <taxon>Trichomonascaceae</taxon>
        <taxon>Trichomonascus</taxon>
        <taxon>Trichomonascus ciferrii complex</taxon>
    </lineage>
</organism>
<dbReference type="PANTHER" id="PTHR36448:SF2">
    <property type="entry name" value="CUPIN TYPE-1 DOMAIN-CONTAINING PROTEIN"/>
    <property type="match status" value="1"/>
</dbReference>
<reference evidence="1" key="1">
    <citation type="journal article" date="2019" name="G3 (Bethesda)">
        <title>Genome Assemblies of Two Rare Opportunistic Yeast Pathogens: Diutina rugosa (syn. Candida rugosa) and Trichomonascus ciferrii (syn. Candida ciferrii).</title>
        <authorList>
            <person name="Mixao V."/>
            <person name="Saus E."/>
            <person name="Hansen A.P."/>
            <person name="Lass-Florl C."/>
            <person name="Gabaldon T."/>
        </authorList>
    </citation>
    <scope>NUCLEOTIDE SEQUENCE</scope>
    <source>
        <strain evidence="1">CBS 4856</strain>
    </source>
</reference>
<evidence type="ECO:0000313" key="2">
    <source>
        <dbReference type="Proteomes" id="UP000761534"/>
    </source>
</evidence>
<dbReference type="OrthoDB" id="2446447at2759"/>
<comment type="caution">
    <text evidence="1">The sequence shown here is derived from an EMBL/GenBank/DDBJ whole genome shotgun (WGS) entry which is preliminary data.</text>
</comment>
<dbReference type="InterPro" id="IPR047121">
    <property type="entry name" value="YjiB-like"/>
</dbReference>
<gene>
    <name evidence="1" type="ORF">TRICI_005455</name>
</gene>
<dbReference type="PANTHER" id="PTHR36448">
    <property type="entry name" value="BLR7373 PROTEIN"/>
    <property type="match status" value="1"/>
</dbReference>
<accession>A0A642USP6</accession>
<name>A0A642USP6_9ASCO</name>
<proteinExistence type="predicted"/>
<dbReference type="AlphaFoldDB" id="A0A642USP6"/>
<evidence type="ECO:0000313" key="1">
    <source>
        <dbReference type="EMBL" id="KAA8904585.1"/>
    </source>
</evidence>
<dbReference type="EMBL" id="SWFS01000428">
    <property type="protein sequence ID" value="KAA8904585.1"/>
    <property type="molecule type" value="Genomic_DNA"/>
</dbReference>
<protein>
    <submittedName>
        <fullName evidence="1">Uncharacterized protein</fullName>
    </submittedName>
</protein>
<keyword evidence="2" id="KW-1185">Reference proteome</keyword>
<sequence length="124" mass="13933">MSDSQPETYYLEPTKFVPNSKHPVLVYRSVLPTPVDEESATEFLQRHNWTKLVSRSPKDNEDDGMKLDVSQGDVLVIPAGISHCSLETRDDYRVIGMYPDVSIEIYPIRSIAANMVCSPSNSSK</sequence>
<dbReference type="Proteomes" id="UP000761534">
    <property type="component" value="Unassembled WGS sequence"/>
</dbReference>